<feature type="region of interest" description="Disordered" evidence="1">
    <location>
        <begin position="1"/>
        <end position="44"/>
    </location>
</feature>
<gene>
    <name evidence="2" type="ORF">pVAPB_0090</name>
</gene>
<proteinExistence type="predicted"/>
<feature type="compositionally biased region" description="Low complexity" evidence="1">
    <location>
        <begin position="19"/>
        <end position="34"/>
    </location>
</feature>
<name>B4F383_RHOHA</name>
<feature type="region of interest" description="Disordered" evidence="1">
    <location>
        <begin position="205"/>
        <end position="237"/>
    </location>
</feature>
<accession>B4F383</accession>
<sequence length="350" mass="37511">MADNDNKRRFGRPQRARAIDPGPDGAAAPQPDWAKPGRPAHEQAHQDVVDVAGFLSKVDRARAQGRSVPKPQPMREVLGAFHSSPRDQTRVQVLAAAATARHLEGAQSANAQRWERLARENADRLDALRRQQHHREQVAYQAARMSPEQIQQRDAQRSASETESDKRAFDAAAAIALGYVAARGLPPFDRLAALSAEHLDVPAPEPTFEIDEEPTADVQADPSASPDLEQGPAADEAVDVSADLEPVATPEAGGASAPSRLGPELERAGRGLASAIGATHGDDEVAPNLSPVHLPQVTDELLGALRAAQLGHPRSVTEMLNIEREPDQSNEAAFVPDMGVGRDHSMTAEM</sequence>
<geneLocation type="plasmid" evidence="2">
    <name>pVAPB1593</name>
</geneLocation>
<reference evidence="2" key="1">
    <citation type="journal article" date="2008" name="J. Bacteriol.">
        <title>Evolution of the Rhodococcus equi vap pathogenicity island seen through comparison of host-associated vapA and vapB virulence plasmids.</title>
        <authorList>
            <person name="Letek M."/>
            <person name="Ocampo-Sosa A.A."/>
            <person name="Sanders M."/>
            <person name="Fogarty U."/>
            <person name="Buckley T."/>
            <person name="Leadon D.P."/>
            <person name="Gonzalez P."/>
            <person name="Scortti M."/>
            <person name="Meijer W.G."/>
            <person name="Parkhill J."/>
            <person name="Bentley S."/>
            <person name="Vazquez-Boland J.A."/>
        </authorList>
    </citation>
    <scope>NUCLEOTIDE SEQUENCE [LARGE SCALE GENOMIC DNA]</scope>
    <source>
        <strain evidence="2">PAM1593</strain>
        <plasmid evidence="2">pVAPB1593</plasmid>
    </source>
</reference>
<organism evidence="2">
    <name type="scientific">Rhodococcus hoagii</name>
    <name type="common">Corynebacterium equii</name>
    <dbReference type="NCBI Taxonomy" id="43767"/>
    <lineage>
        <taxon>Bacteria</taxon>
        <taxon>Bacillati</taxon>
        <taxon>Actinomycetota</taxon>
        <taxon>Actinomycetes</taxon>
        <taxon>Mycobacteriales</taxon>
        <taxon>Nocardiaceae</taxon>
        <taxon>Prescottella</taxon>
    </lineage>
</organism>
<dbReference type="RefSeq" id="WP_012532571.1">
    <property type="nucleotide sequence ID" value="NC_011150.1"/>
</dbReference>
<keyword evidence="2" id="KW-0614">Plasmid</keyword>
<evidence type="ECO:0000313" key="2">
    <source>
        <dbReference type="EMBL" id="CAQ30286.1"/>
    </source>
</evidence>
<protein>
    <submittedName>
        <fullName evidence="2">Uncharacterized protein</fullName>
    </submittedName>
</protein>
<feature type="region of interest" description="Disordered" evidence="1">
    <location>
        <begin position="131"/>
        <end position="165"/>
    </location>
</feature>
<feature type="compositionally biased region" description="Polar residues" evidence="1">
    <location>
        <begin position="148"/>
        <end position="161"/>
    </location>
</feature>
<dbReference type="EMBL" id="AM947676">
    <property type="protein sequence ID" value="CAQ30286.1"/>
    <property type="molecule type" value="Genomic_DNA"/>
</dbReference>
<dbReference type="AlphaFoldDB" id="B4F383"/>
<evidence type="ECO:0000256" key="1">
    <source>
        <dbReference type="SAM" id="MobiDB-lite"/>
    </source>
</evidence>